<keyword evidence="3 6" id="KW-0732">Signal</keyword>
<dbReference type="KEGG" id="ful:C4N20_13535"/>
<accession>A0AAX1TUT2</accession>
<dbReference type="RefSeq" id="WP_005977705.1">
    <property type="nucleotide sequence ID" value="NZ_BAABXY010000001.1"/>
</dbReference>
<keyword evidence="5" id="KW-0998">Cell outer membrane</keyword>
<dbReference type="PANTHER" id="PTHR38776">
    <property type="entry name" value="MLTA-INTERACTING PROTEIN-RELATED"/>
    <property type="match status" value="1"/>
</dbReference>
<dbReference type="EMBL" id="LS483487">
    <property type="protein sequence ID" value="SQJ02330.1"/>
    <property type="molecule type" value="Genomic_DNA"/>
</dbReference>
<dbReference type="GeneID" id="78455843"/>
<proteinExistence type="inferred from homology"/>
<feature type="chain" id="PRO_5043298140" evidence="6">
    <location>
        <begin position="21"/>
        <end position="256"/>
    </location>
</feature>
<evidence type="ECO:0000256" key="5">
    <source>
        <dbReference type="ARBA" id="ARBA00023237"/>
    </source>
</evidence>
<reference evidence="7 8" key="1">
    <citation type="submission" date="2018-06" db="EMBL/GenBank/DDBJ databases">
        <authorList>
            <consortium name="Pathogen Informatics"/>
            <person name="Doyle S."/>
        </authorList>
    </citation>
    <scope>NUCLEOTIDE SEQUENCE [LARGE SCALE GENOMIC DNA]</scope>
    <source>
        <strain evidence="7 8">NCTC12112</strain>
    </source>
</reference>
<sequence length="256" mass="28494">MKKMITLLSTFILCSSLSLAQSELQVKALVQNKNKFQIGGAVGVTNHFFKGDSLTYPIPVFDVRYDDFYIAGVTMGYDMYSEDDFTLSLFVNPFDGFPIKGSKLDRGYRSIDDRKPQVAVGMLLSYNLNFYDMTAVVAFSGGERGIKGTTRIIKPYRVTDNFTLIPSFGATIYSSNYVDYYFGIDSNEVKDKITDTYSPDTAYSLGLSLAAEYYLNDKITLLAFLSADRFSSDIGDSPIIDSNKLIMVGAGVKYSF</sequence>
<comment type="similarity">
    <text evidence="2">Belongs to the MipA/OmpV family.</text>
</comment>
<name>A0AAX1TUT2_9FUSO</name>
<keyword evidence="4" id="KW-0472">Membrane</keyword>
<dbReference type="PANTHER" id="PTHR38776:SF1">
    <property type="entry name" value="MLTA-INTERACTING PROTEIN-RELATED"/>
    <property type="match status" value="1"/>
</dbReference>
<evidence type="ECO:0000256" key="3">
    <source>
        <dbReference type="ARBA" id="ARBA00022729"/>
    </source>
</evidence>
<dbReference type="Pfam" id="PF06629">
    <property type="entry name" value="MipA"/>
    <property type="match status" value="1"/>
</dbReference>
<evidence type="ECO:0000256" key="2">
    <source>
        <dbReference type="ARBA" id="ARBA00005722"/>
    </source>
</evidence>
<dbReference type="InterPro" id="IPR010583">
    <property type="entry name" value="MipA"/>
</dbReference>
<gene>
    <name evidence="7" type="ORF">NCTC12112_01274</name>
</gene>
<protein>
    <submittedName>
        <fullName evidence="7">24 kDa outer membrane protein</fullName>
    </submittedName>
</protein>
<evidence type="ECO:0000313" key="7">
    <source>
        <dbReference type="EMBL" id="SQJ02330.1"/>
    </source>
</evidence>
<evidence type="ECO:0000256" key="1">
    <source>
        <dbReference type="ARBA" id="ARBA00004442"/>
    </source>
</evidence>
<comment type="subcellular location">
    <subcellularLocation>
        <location evidence="1">Cell outer membrane</location>
    </subcellularLocation>
</comment>
<evidence type="ECO:0000256" key="6">
    <source>
        <dbReference type="SAM" id="SignalP"/>
    </source>
</evidence>
<dbReference type="Proteomes" id="UP000249008">
    <property type="component" value="Chromosome 1"/>
</dbReference>
<dbReference type="GO" id="GO:0009279">
    <property type="term" value="C:cell outer membrane"/>
    <property type="evidence" value="ECO:0007669"/>
    <property type="project" value="UniProtKB-SubCell"/>
</dbReference>
<feature type="signal peptide" evidence="6">
    <location>
        <begin position="1"/>
        <end position="20"/>
    </location>
</feature>
<organism evidence="7 8">
    <name type="scientific">Fusobacterium ulcerans</name>
    <dbReference type="NCBI Taxonomy" id="861"/>
    <lineage>
        <taxon>Bacteria</taxon>
        <taxon>Fusobacteriati</taxon>
        <taxon>Fusobacteriota</taxon>
        <taxon>Fusobacteriia</taxon>
        <taxon>Fusobacteriales</taxon>
        <taxon>Fusobacteriaceae</taxon>
        <taxon>Fusobacterium</taxon>
    </lineage>
</organism>
<evidence type="ECO:0000313" key="8">
    <source>
        <dbReference type="Proteomes" id="UP000249008"/>
    </source>
</evidence>
<evidence type="ECO:0000256" key="4">
    <source>
        <dbReference type="ARBA" id="ARBA00023136"/>
    </source>
</evidence>
<dbReference type="AlphaFoldDB" id="A0AAX1TUT2"/>